<dbReference type="InterPro" id="IPR021124">
    <property type="entry name" value="CRISPR-assoc_prot_Cas5"/>
</dbReference>
<protein>
    <recommendedName>
        <fullName evidence="4">CRISPR-associated protein Cas5</fullName>
    </recommendedName>
</protein>
<dbReference type="AlphaFoldDB" id="A0A4Y7RW74"/>
<dbReference type="GO" id="GO:0051607">
    <property type="term" value="P:defense response to virus"/>
    <property type="evidence" value="ECO:0007669"/>
    <property type="project" value="UniProtKB-KW"/>
</dbReference>
<dbReference type="Pfam" id="PF09704">
    <property type="entry name" value="Cas_Cas5d"/>
    <property type="match status" value="1"/>
</dbReference>
<keyword evidence="1" id="KW-0051">Antiviral defense</keyword>
<reference evidence="2 3" key="1">
    <citation type="journal article" date="2018" name="Environ. Microbiol.">
        <title>Novel energy conservation strategies and behaviour of Pelotomaculum schinkii driving syntrophic propionate catabolism.</title>
        <authorList>
            <person name="Hidalgo-Ahumada C.A.P."/>
            <person name="Nobu M.K."/>
            <person name="Narihiro T."/>
            <person name="Tamaki H."/>
            <person name="Liu W.T."/>
            <person name="Kamagata Y."/>
            <person name="Stams A.J.M."/>
            <person name="Imachi H."/>
            <person name="Sousa D.Z."/>
        </authorList>
    </citation>
    <scope>NUCLEOTIDE SEQUENCE [LARGE SCALE GENOMIC DNA]</scope>
    <source>
        <strain evidence="2 3">MGP</strain>
    </source>
</reference>
<evidence type="ECO:0000313" key="3">
    <source>
        <dbReference type="Proteomes" id="UP000297597"/>
    </source>
</evidence>
<organism evidence="2 3">
    <name type="scientific">Pelotomaculum propionicicum</name>
    <dbReference type="NCBI Taxonomy" id="258475"/>
    <lineage>
        <taxon>Bacteria</taxon>
        <taxon>Bacillati</taxon>
        <taxon>Bacillota</taxon>
        <taxon>Clostridia</taxon>
        <taxon>Eubacteriales</taxon>
        <taxon>Desulfotomaculaceae</taxon>
        <taxon>Pelotomaculum</taxon>
    </lineage>
</organism>
<proteinExistence type="predicted"/>
<comment type="caution">
    <text evidence="2">The sequence shown here is derived from an EMBL/GenBank/DDBJ whole genome shotgun (WGS) entry which is preliminary data.</text>
</comment>
<dbReference type="EMBL" id="QFFZ01000003">
    <property type="protein sequence ID" value="TEB13234.1"/>
    <property type="molecule type" value="Genomic_DNA"/>
</dbReference>
<evidence type="ECO:0008006" key="4">
    <source>
        <dbReference type="Google" id="ProtNLM"/>
    </source>
</evidence>
<dbReference type="Gene3D" id="3.30.70.2660">
    <property type="match status" value="1"/>
</dbReference>
<gene>
    <name evidence="2" type="ORF">Pmgp_00530</name>
</gene>
<dbReference type="GO" id="GO:0043571">
    <property type="term" value="P:maintenance of CRISPR repeat elements"/>
    <property type="evidence" value="ECO:0007669"/>
    <property type="project" value="InterPro"/>
</dbReference>
<accession>A0A4Y7RW74</accession>
<evidence type="ECO:0000313" key="2">
    <source>
        <dbReference type="EMBL" id="TEB13234.1"/>
    </source>
</evidence>
<name>A0A4Y7RW74_9FIRM</name>
<dbReference type="Proteomes" id="UP000297597">
    <property type="component" value="Unassembled WGS sequence"/>
</dbReference>
<dbReference type="InterPro" id="IPR013422">
    <property type="entry name" value="CRISPR-assoc_prot_Cas5_N"/>
</dbReference>
<keyword evidence="3" id="KW-1185">Reference proteome</keyword>
<dbReference type="NCBIfam" id="TIGR02593">
    <property type="entry name" value="CRISPR_cas5"/>
    <property type="match status" value="1"/>
</dbReference>
<evidence type="ECO:0000256" key="1">
    <source>
        <dbReference type="ARBA" id="ARBA00023118"/>
    </source>
</evidence>
<sequence>MQVNKVMKILSFRLQGKMAHFRRYYSNSSALSYTVPPRTTVAGMVAGLLGYPRDSYYGIFSLDHCRVALMNGSPVKKQMQKMNLLMIKSPNDLNGSQDFHSQTPTELVIPQDIRKGFLDYRIWFYHKDPGIMDELEHLLKTARPGYCSRGVSLALGTAMHLGWMIFDGATAGKEVVPAGPVPVLSVIPMPKLERIEFGESPVSYRLIREELPLEFDGDRLATERGKADMLISLTGSPVTARVSSAVMLDDGTYITWME</sequence>